<feature type="transmembrane region" description="Helical" evidence="14">
    <location>
        <begin position="526"/>
        <end position="548"/>
    </location>
</feature>
<keyword evidence="7" id="KW-0769">Symport</keyword>
<evidence type="ECO:0000313" key="16">
    <source>
        <dbReference type="EMBL" id="RZB44561.1"/>
    </source>
</evidence>
<evidence type="ECO:0000256" key="1">
    <source>
        <dbReference type="ARBA" id="ARBA00004127"/>
    </source>
</evidence>
<keyword evidence="9 14" id="KW-1133">Transmembrane helix</keyword>
<feature type="compositionally biased region" description="Polar residues" evidence="13">
    <location>
        <begin position="41"/>
        <end position="53"/>
    </location>
</feature>
<feature type="domain" description="Amino acid transporter transmembrane" evidence="15">
    <location>
        <begin position="259"/>
        <end position="581"/>
    </location>
</feature>
<dbReference type="GO" id="GO:0006865">
    <property type="term" value="P:amino acid transport"/>
    <property type="evidence" value="ECO:0007669"/>
    <property type="project" value="UniProtKB-KW"/>
</dbReference>
<evidence type="ECO:0000256" key="5">
    <source>
        <dbReference type="ARBA" id="ARBA00022475"/>
    </source>
</evidence>
<name>A0A445F6V5_GLYSO</name>
<dbReference type="AlphaFoldDB" id="A0A445F6V5"/>
<accession>A0A445F6V5</accession>
<evidence type="ECO:0000256" key="14">
    <source>
        <dbReference type="SAM" id="Phobius"/>
    </source>
</evidence>
<dbReference type="GO" id="GO:0015293">
    <property type="term" value="F:symporter activity"/>
    <property type="evidence" value="ECO:0007669"/>
    <property type="project" value="UniProtKB-KW"/>
</dbReference>
<evidence type="ECO:0000256" key="4">
    <source>
        <dbReference type="ARBA" id="ARBA00022448"/>
    </source>
</evidence>
<feature type="transmembrane region" description="Helical" evidence="14">
    <location>
        <begin position="560"/>
        <end position="582"/>
    </location>
</feature>
<evidence type="ECO:0000256" key="12">
    <source>
        <dbReference type="ARBA" id="ARBA00045588"/>
    </source>
</evidence>
<feature type="compositionally biased region" description="Low complexity" evidence="13">
    <location>
        <begin position="1"/>
        <end position="12"/>
    </location>
</feature>
<feature type="transmembrane region" description="Helical" evidence="14">
    <location>
        <begin position="319"/>
        <end position="343"/>
    </location>
</feature>
<comment type="function">
    <text evidence="12">Carrier protein involved in proton-driven auxin influx. Mediates the formation of auxin gradient from developing leaves (site of auxin biosynthesis) to tips by contributing to the loading of auxin in vascular tissues and facilitating acropetal (base to tip) auxin transport within inner tissues of the root apex, and basipetal (tip to base) auxin transport within outer tissues of the root apex. May be involved in lateral roots and nodules formation.</text>
</comment>
<feature type="transmembrane region" description="Helical" evidence="14">
    <location>
        <begin position="355"/>
        <end position="377"/>
    </location>
</feature>
<protein>
    <submittedName>
        <fullName evidence="16">Amino acid transporter AVT1C isoform D</fullName>
    </submittedName>
</protein>
<feature type="transmembrane region" description="Helical" evidence="14">
    <location>
        <begin position="389"/>
        <end position="416"/>
    </location>
</feature>
<evidence type="ECO:0000256" key="10">
    <source>
        <dbReference type="ARBA" id="ARBA00023136"/>
    </source>
</evidence>
<dbReference type="EMBL" id="QZWG01000020">
    <property type="protein sequence ID" value="RZB44561.1"/>
    <property type="molecule type" value="Genomic_DNA"/>
</dbReference>
<feature type="transmembrane region" description="Helical" evidence="14">
    <location>
        <begin position="254"/>
        <end position="273"/>
    </location>
</feature>
<dbReference type="Pfam" id="PF01490">
    <property type="entry name" value="Aa_trans"/>
    <property type="match status" value="2"/>
</dbReference>
<keyword evidence="10 14" id="KW-0472">Membrane</keyword>
<comment type="similarity">
    <text evidence="3">Belongs to the amino acid/polyamine transporter 2 family. Amino acid/auxin permease (AAAP) (TC 2.A.18.1) subfamily.</text>
</comment>
<keyword evidence="11" id="KW-0927">Auxin signaling pathway</keyword>
<evidence type="ECO:0000256" key="8">
    <source>
        <dbReference type="ARBA" id="ARBA00022970"/>
    </source>
</evidence>
<feature type="transmembrane region" description="Helical" evidence="14">
    <location>
        <begin position="221"/>
        <end position="242"/>
    </location>
</feature>
<evidence type="ECO:0000256" key="13">
    <source>
        <dbReference type="SAM" id="MobiDB-lite"/>
    </source>
</evidence>
<feature type="transmembrane region" description="Helical" evidence="14">
    <location>
        <begin position="294"/>
        <end position="313"/>
    </location>
</feature>
<feature type="transmembrane region" description="Helical" evidence="14">
    <location>
        <begin position="499"/>
        <end position="520"/>
    </location>
</feature>
<feature type="domain" description="Amino acid transporter transmembrane" evidence="15">
    <location>
        <begin position="156"/>
        <end position="243"/>
    </location>
</feature>
<evidence type="ECO:0000313" key="17">
    <source>
        <dbReference type="Proteomes" id="UP000289340"/>
    </source>
</evidence>
<comment type="caution">
    <text evidence="16">The sequence shown here is derived from an EMBL/GenBank/DDBJ whole genome shotgun (WGS) entry which is preliminary data.</text>
</comment>
<comment type="subcellular location">
    <subcellularLocation>
        <location evidence="2">Cell membrane</location>
    </subcellularLocation>
    <subcellularLocation>
        <location evidence="1">Endomembrane system</location>
        <topology evidence="1">Multi-pass membrane protein</topology>
    </subcellularLocation>
</comment>
<keyword evidence="5" id="KW-1003">Cell membrane</keyword>
<evidence type="ECO:0000259" key="15">
    <source>
        <dbReference type="Pfam" id="PF01490"/>
    </source>
</evidence>
<dbReference type="PANTHER" id="PTHR48017">
    <property type="entry name" value="OS05G0424000 PROTEIN-RELATED"/>
    <property type="match status" value="1"/>
</dbReference>
<feature type="transmembrane region" description="Helical" evidence="14">
    <location>
        <begin position="468"/>
        <end position="487"/>
    </location>
</feature>
<feature type="compositionally biased region" description="Low complexity" evidence="13">
    <location>
        <begin position="125"/>
        <end position="135"/>
    </location>
</feature>
<gene>
    <name evidence="16" type="ORF">D0Y65_054482</name>
</gene>
<organism evidence="16 17">
    <name type="scientific">Glycine soja</name>
    <name type="common">Wild soybean</name>
    <dbReference type="NCBI Taxonomy" id="3848"/>
    <lineage>
        <taxon>Eukaryota</taxon>
        <taxon>Viridiplantae</taxon>
        <taxon>Streptophyta</taxon>
        <taxon>Embryophyta</taxon>
        <taxon>Tracheophyta</taxon>
        <taxon>Spermatophyta</taxon>
        <taxon>Magnoliopsida</taxon>
        <taxon>eudicotyledons</taxon>
        <taxon>Gunneridae</taxon>
        <taxon>Pentapetalae</taxon>
        <taxon>rosids</taxon>
        <taxon>fabids</taxon>
        <taxon>Fabales</taxon>
        <taxon>Fabaceae</taxon>
        <taxon>Papilionoideae</taxon>
        <taxon>50 kb inversion clade</taxon>
        <taxon>NPAAA clade</taxon>
        <taxon>indigoferoid/millettioid clade</taxon>
        <taxon>Phaseoleae</taxon>
        <taxon>Glycine</taxon>
        <taxon>Glycine subgen. Soja</taxon>
    </lineage>
</organism>
<evidence type="ECO:0000256" key="6">
    <source>
        <dbReference type="ARBA" id="ARBA00022692"/>
    </source>
</evidence>
<dbReference type="GO" id="GO:0009734">
    <property type="term" value="P:auxin-activated signaling pathway"/>
    <property type="evidence" value="ECO:0007669"/>
    <property type="project" value="UniProtKB-KW"/>
</dbReference>
<keyword evidence="8" id="KW-0029">Amino-acid transport</keyword>
<evidence type="ECO:0000256" key="2">
    <source>
        <dbReference type="ARBA" id="ARBA00004236"/>
    </source>
</evidence>
<feature type="transmembrane region" description="Helical" evidence="14">
    <location>
        <begin position="186"/>
        <end position="209"/>
    </location>
</feature>
<evidence type="ECO:0000256" key="3">
    <source>
        <dbReference type="ARBA" id="ARBA00005590"/>
    </source>
</evidence>
<dbReference type="Proteomes" id="UP000289340">
    <property type="component" value="Chromosome 20"/>
</dbReference>
<keyword evidence="4" id="KW-0813">Transport</keyword>
<keyword evidence="17" id="KW-1185">Reference proteome</keyword>
<evidence type="ECO:0000256" key="11">
    <source>
        <dbReference type="ARBA" id="ARBA00023294"/>
    </source>
</evidence>
<evidence type="ECO:0000256" key="7">
    <source>
        <dbReference type="ARBA" id="ARBA00022847"/>
    </source>
</evidence>
<reference evidence="16 17" key="1">
    <citation type="submission" date="2018-09" db="EMBL/GenBank/DDBJ databases">
        <title>A high-quality reference genome of wild soybean provides a powerful tool to mine soybean genomes.</title>
        <authorList>
            <person name="Xie M."/>
            <person name="Chung C.Y.L."/>
            <person name="Li M.-W."/>
            <person name="Wong F.-L."/>
            <person name="Chan T.-F."/>
            <person name="Lam H.-M."/>
        </authorList>
    </citation>
    <scope>NUCLEOTIDE SEQUENCE [LARGE SCALE GENOMIC DNA]</scope>
    <source>
        <strain evidence="17">cv. W05</strain>
        <tissue evidence="16">Hypocotyl of etiolated seedlings</tissue>
    </source>
</reference>
<feature type="region of interest" description="Disordered" evidence="13">
    <location>
        <begin position="113"/>
        <end position="135"/>
    </location>
</feature>
<keyword evidence="6 14" id="KW-0812">Transmembrane</keyword>
<feature type="region of interest" description="Disordered" evidence="13">
    <location>
        <begin position="1"/>
        <end position="53"/>
    </location>
</feature>
<sequence>MNNSVSENSFIIESDEEDEEKDLNKGGVDGNDSDSSNYSNENPPQRKPSSYNISWPQSYRQSIDLYSSVPSPNIGYLGTPSLSRLSSSFLSTSLTRRHTPEALPSVAKPLIQDTEDEQHQRRSSHTLLPPLPSRRSSLIKKDSKVIHHEVPSGHCSFGQAVLNGINVLCGVGILSTPYAAKVGGWLGLSILVIFAIISFYTGLLLRSCLDSEPELETYPDIGQAAFGTTGRIAISIVLYVELYVSTDAFTQQSAASIPFVVSPIACCIEYIILEGDNLSSLFPSAHLNLGGIELNSHTLFAVITTLAVLPTVWLRDLSILSYISAGGVVASILVVLCLLWVGIEDVGFHSKGTTLNLATLPVAVGLYGYCYSGHAVFPNIYTSMANPNQFPVVLLACFGICTLLYAGAAVLGYTMFGEAILSQFTLNMPKELVATKIAVWTTVVNPFTKYPLYVPYINTYEHASKKDVFYLISFTYALTISPVAMSLEELIPSNHAKSYLYSIFIRTGLVLSTLVIGLSVPFFGLVMSLIGSLLTMLVTLILPCACFLRILRGKVTRTQAALCITIITVGVVCSAFGSYSALAEIVKSLRG</sequence>
<dbReference type="GO" id="GO:0005886">
    <property type="term" value="C:plasma membrane"/>
    <property type="evidence" value="ECO:0007669"/>
    <property type="project" value="UniProtKB-SubCell"/>
</dbReference>
<evidence type="ECO:0000256" key="9">
    <source>
        <dbReference type="ARBA" id="ARBA00022989"/>
    </source>
</evidence>
<proteinExistence type="inferred from homology"/>
<dbReference type="InterPro" id="IPR013057">
    <property type="entry name" value="AA_transpt_TM"/>
</dbReference>
<dbReference type="GO" id="GO:0012505">
    <property type="term" value="C:endomembrane system"/>
    <property type="evidence" value="ECO:0007669"/>
    <property type="project" value="UniProtKB-SubCell"/>
</dbReference>